<keyword evidence="8" id="KW-1133">Transmembrane helix</keyword>
<comment type="similarity">
    <text evidence="3">Belongs to the Tom20 family.</text>
</comment>
<evidence type="ECO:0000256" key="2">
    <source>
        <dbReference type="ARBA" id="ARBA00004572"/>
    </source>
</evidence>
<dbReference type="InterPro" id="IPR005148">
    <property type="entry name" value="Arg-tRNA-synth_N"/>
</dbReference>
<name>A0A103X801_CYNCS</name>
<dbReference type="Pfam" id="PF06552">
    <property type="entry name" value="TOM20_plant"/>
    <property type="match status" value="1"/>
</dbReference>
<dbReference type="GO" id="GO:0005524">
    <property type="term" value="F:ATP binding"/>
    <property type="evidence" value="ECO:0007669"/>
    <property type="project" value="InterPro"/>
</dbReference>
<dbReference type="InterPro" id="IPR010547">
    <property type="entry name" value="TOM20_imprt_rcpt"/>
</dbReference>
<proteinExistence type="inferred from homology"/>
<organism evidence="12 13">
    <name type="scientific">Cynara cardunculus var. scolymus</name>
    <name type="common">Globe artichoke</name>
    <name type="synonym">Cynara scolymus</name>
    <dbReference type="NCBI Taxonomy" id="59895"/>
    <lineage>
        <taxon>Eukaryota</taxon>
        <taxon>Viridiplantae</taxon>
        <taxon>Streptophyta</taxon>
        <taxon>Embryophyta</taxon>
        <taxon>Tracheophyta</taxon>
        <taxon>Spermatophyta</taxon>
        <taxon>Magnoliopsida</taxon>
        <taxon>eudicotyledons</taxon>
        <taxon>Gunneridae</taxon>
        <taxon>Pentapetalae</taxon>
        <taxon>asterids</taxon>
        <taxon>campanulids</taxon>
        <taxon>Asterales</taxon>
        <taxon>Asteraceae</taxon>
        <taxon>Carduoideae</taxon>
        <taxon>Cardueae</taxon>
        <taxon>Carduinae</taxon>
        <taxon>Cynara</taxon>
    </lineage>
</organism>
<comment type="function">
    <text evidence="1">Central component of the receptor complex responsible for the recognition and translocation of cytosolically synthesized mitochondrial preproteins. Together with TOM22 functions as the transit peptide receptor at the surface of the mitochondrion outer membrane and facilitates the movement of preproteins into the translocation pore.</text>
</comment>
<evidence type="ECO:0000256" key="10">
    <source>
        <dbReference type="ARBA" id="ARBA00023136"/>
    </source>
</evidence>
<keyword evidence="10" id="KW-0472">Membrane</keyword>
<evidence type="ECO:0000256" key="5">
    <source>
        <dbReference type="ARBA" id="ARBA00022692"/>
    </source>
</evidence>
<evidence type="ECO:0000256" key="3">
    <source>
        <dbReference type="ARBA" id="ARBA00005792"/>
    </source>
</evidence>
<evidence type="ECO:0000256" key="1">
    <source>
        <dbReference type="ARBA" id="ARBA00003450"/>
    </source>
</evidence>
<keyword evidence="12" id="KW-0436">Ligase</keyword>
<keyword evidence="9" id="KW-0496">Mitochondrion</keyword>
<dbReference type="PANTHER" id="PTHR32409">
    <property type="entry name" value="MITOCHONDRIAL IMPORT RECEPTOR SUBUNIT TOM20-1-RELATED"/>
    <property type="match status" value="1"/>
</dbReference>
<dbReference type="EMBL" id="LEKV01006334">
    <property type="protein sequence ID" value="KVH85866.1"/>
    <property type="molecule type" value="Genomic_DNA"/>
</dbReference>
<comment type="caution">
    <text evidence="12">The sequence shown here is derived from an EMBL/GenBank/DDBJ whole genome shotgun (WGS) entry which is preliminary data.</text>
</comment>
<keyword evidence="7" id="KW-0653">Protein transport</keyword>
<dbReference type="Gene3D" id="3.30.1360.70">
    <property type="entry name" value="Arginyl tRNA synthetase N-terminal domain"/>
    <property type="match status" value="1"/>
</dbReference>
<dbReference type="InterPro" id="IPR011990">
    <property type="entry name" value="TPR-like_helical_dom_sf"/>
</dbReference>
<reference evidence="12 13" key="1">
    <citation type="journal article" date="2016" name="Sci. Rep.">
        <title>The genome sequence of the outbreeding globe artichoke constructed de novo incorporating a phase-aware low-pass sequencing strategy of F1 progeny.</title>
        <authorList>
            <person name="Scaglione D."/>
            <person name="Reyes-Chin-Wo S."/>
            <person name="Acquadro A."/>
            <person name="Froenicke L."/>
            <person name="Portis E."/>
            <person name="Beitel C."/>
            <person name="Tirone M."/>
            <person name="Mauro R."/>
            <person name="Lo Monaco A."/>
            <person name="Mauromicale G."/>
            <person name="Faccioli P."/>
            <person name="Cattivelli L."/>
            <person name="Rieseberg L."/>
            <person name="Michelmore R."/>
            <person name="Lanteri S."/>
        </authorList>
    </citation>
    <scope>NUCLEOTIDE SEQUENCE [LARGE SCALE GENOMIC DNA]</scope>
    <source>
        <strain evidence="12">2C</strain>
    </source>
</reference>
<evidence type="ECO:0000256" key="9">
    <source>
        <dbReference type="ARBA" id="ARBA00023128"/>
    </source>
</evidence>
<evidence type="ECO:0000313" key="13">
    <source>
        <dbReference type="Proteomes" id="UP000243975"/>
    </source>
</evidence>
<keyword evidence="5" id="KW-0812">Transmembrane</keyword>
<keyword evidence="4" id="KW-0813">Transport</keyword>
<dbReference type="GO" id="GO:0004814">
    <property type="term" value="F:arginine-tRNA ligase activity"/>
    <property type="evidence" value="ECO:0007669"/>
    <property type="project" value="InterPro"/>
</dbReference>
<keyword evidence="12" id="KW-0030">Aminoacyl-tRNA synthetase</keyword>
<comment type="subcellular location">
    <subcellularLocation>
        <location evidence="2">Mitochondrion outer membrane</location>
        <topology evidence="2">Single-pass membrane protein</topology>
    </subcellularLocation>
</comment>
<dbReference type="Gene3D" id="1.25.40.10">
    <property type="entry name" value="Tetratricopeptide repeat domain"/>
    <property type="match status" value="1"/>
</dbReference>
<dbReference type="STRING" id="59895.A0A103X801"/>
<gene>
    <name evidence="12" type="ORF">Ccrd_025424</name>
</gene>
<protein>
    <submittedName>
        <fullName evidence="12">Arginyl tRNA synthetase N-terminal domain-containing protein</fullName>
    </submittedName>
</protein>
<dbReference type="AlphaFoldDB" id="A0A103X801"/>
<dbReference type="SUPFAM" id="SSF55190">
    <property type="entry name" value="Arginyl-tRNA synthetase (ArgRS), N-terminal 'additional' domain"/>
    <property type="match status" value="1"/>
</dbReference>
<keyword evidence="13" id="KW-1185">Reference proteome</keyword>
<feature type="domain" description="Arginyl tRNA synthetase N-terminal" evidence="11">
    <location>
        <begin position="65"/>
        <end position="94"/>
    </location>
</feature>
<dbReference type="GO" id="GO:0015031">
    <property type="term" value="P:protein transport"/>
    <property type="evidence" value="ECO:0007669"/>
    <property type="project" value="UniProtKB-KW"/>
</dbReference>
<dbReference type="GO" id="GO:0006420">
    <property type="term" value="P:arginyl-tRNA aminoacylation"/>
    <property type="evidence" value="ECO:0007669"/>
    <property type="project" value="InterPro"/>
</dbReference>
<evidence type="ECO:0000256" key="7">
    <source>
        <dbReference type="ARBA" id="ARBA00022927"/>
    </source>
</evidence>
<evidence type="ECO:0000256" key="8">
    <source>
        <dbReference type="ARBA" id="ARBA00022989"/>
    </source>
</evidence>
<keyword evidence="6" id="KW-1000">Mitochondrion outer membrane</keyword>
<dbReference type="PANTHER" id="PTHR32409:SF3">
    <property type="entry name" value="MITOCHONDRIAL IMPORT RECEPTOR SUBUNIT TOM20-1-RELATED"/>
    <property type="match status" value="1"/>
</dbReference>
<evidence type="ECO:0000313" key="12">
    <source>
        <dbReference type="EMBL" id="KVH85866.1"/>
    </source>
</evidence>
<dbReference type="SUPFAM" id="SSF48452">
    <property type="entry name" value="TPR-like"/>
    <property type="match status" value="1"/>
</dbReference>
<evidence type="ECO:0000259" key="11">
    <source>
        <dbReference type="Pfam" id="PF03485"/>
    </source>
</evidence>
<dbReference type="Pfam" id="PF03485">
    <property type="entry name" value="Arg_tRNA_synt_N"/>
    <property type="match status" value="1"/>
</dbReference>
<dbReference type="Proteomes" id="UP000243975">
    <property type="component" value="Unassembled WGS sequence"/>
</dbReference>
<dbReference type="InterPro" id="IPR036695">
    <property type="entry name" value="Arg-tRNA-synth_N_sf"/>
</dbReference>
<accession>A0A103X801</accession>
<dbReference type="GO" id="GO:0045040">
    <property type="term" value="P:protein insertion into mitochondrial outer membrane"/>
    <property type="evidence" value="ECO:0007669"/>
    <property type="project" value="InterPro"/>
</dbReference>
<sequence length="256" mass="28266">MGQILIINSIASHLSSSCSLIMISPYFLAPNRFHELDSTNSSFHQIDFSILSMIGGIGKVTEHILKDAIMKNLPTSDMIESTSIAGPGFVNVKLSRQWMAKYHALVLTIVAGTHDVTQDYDGGYLIIQYTDVVSKLDEALAINPAKHEALWCLGNAHTANAFLTLDHDEAKIQFEQAFQCFEKAVEEGWSVMESENIFLPDLPYVKGEHGSIYFQVKNDEDILQTLAYGDNLVVRNMVCGISSYCGSLGITNVVLL</sequence>
<evidence type="ECO:0000256" key="4">
    <source>
        <dbReference type="ARBA" id="ARBA00022448"/>
    </source>
</evidence>
<dbReference type="Gramene" id="KVH85866">
    <property type="protein sequence ID" value="KVH85866"/>
    <property type="gene ID" value="Ccrd_025424"/>
</dbReference>
<evidence type="ECO:0000256" key="6">
    <source>
        <dbReference type="ARBA" id="ARBA00022787"/>
    </source>
</evidence>
<dbReference type="GO" id="GO:0005742">
    <property type="term" value="C:mitochondrial outer membrane translocase complex"/>
    <property type="evidence" value="ECO:0007669"/>
    <property type="project" value="InterPro"/>
</dbReference>